<dbReference type="GO" id="GO:0000287">
    <property type="term" value="F:magnesium ion binding"/>
    <property type="evidence" value="ECO:0007669"/>
    <property type="project" value="UniProtKB-UniRule"/>
</dbReference>
<dbReference type="RefSeq" id="WP_013129906.1">
    <property type="nucleotide sequence ID" value="NC_014160.1"/>
</dbReference>
<dbReference type="InterPro" id="IPR007581">
    <property type="entry name" value="Endonuclease-V"/>
</dbReference>
<gene>
    <name evidence="7" type="primary">nfi</name>
    <name evidence="8" type="ordered locus">Tagg_1044</name>
</gene>
<dbReference type="CDD" id="cd06559">
    <property type="entry name" value="Endonuclease_V"/>
    <property type="match status" value="1"/>
</dbReference>
<feature type="site" description="Interaction with target DNA" evidence="7">
    <location>
        <position position="59"/>
    </location>
</feature>
<dbReference type="Proteomes" id="UP000002376">
    <property type="component" value="Chromosome"/>
</dbReference>
<comment type="function">
    <text evidence="7">DNA repair enzyme involved in the repair of deaminated bases. Selectively cleaves double-stranded DNA at the second phosphodiester bond 3' to a deoxyinosine leaving behind the intact lesion on the nicked DNA.</text>
</comment>
<keyword evidence="7" id="KW-0460">Magnesium</keyword>
<dbReference type="HAMAP" id="MF_00801">
    <property type="entry name" value="Endonuclease_5"/>
    <property type="match status" value="1"/>
</dbReference>
<dbReference type="GO" id="GO:0043737">
    <property type="term" value="F:deoxyribonuclease V activity"/>
    <property type="evidence" value="ECO:0007669"/>
    <property type="project" value="UniProtKB-UniRule"/>
</dbReference>
<comment type="cofactor">
    <cofactor evidence="7">
        <name>Mg(2+)</name>
        <dbReference type="ChEBI" id="CHEBI:18420"/>
    </cofactor>
</comment>
<reference evidence="8 9" key="1">
    <citation type="journal article" date="2010" name="Stand. Genomic Sci.">
        <title>Complete genome sequence of Thermosphaera aggregans type strain (M11TL).</title>
        <authorList>
            <person name="Spring S."/>
            <person name="Rachel R."/>
            <person name="Lapidus A."/>
            <person name="Davenport K."/>
            <person name="Tice H."/>
            <person name="Copeland A."/>
            <person name="Cheng J.F."/>
            <person name="Lucas S."/>
            <person name="Chen F."/>
            <person name="Nolan M."/>
            <person name="Bruce D."/>
            <person name="Goodwin L."/>
            <person name="Pitluck S."/>
            <person name="Ivanova N."/>
            <person name="Mavromatis K."/>
            <person name="Ovchinnikova G."/>
            <person name="Pati A."/>
            <person name="Chen A."/>
            <person name="Palaniappan K."/>
            <person name="Land M."/>
            <person name="Hauser L."/>
            <person name="Chang Y.J."/>
            <person name="Jeffries C.C."/>
            <person name="Brettin T."/>
            <person name="Detter J.C."/>
            <person name="Tapia R."/>
            <person name="Han C."/>
            <person name="Heimerl T."/>
            <person name="Weikl F."/>
            <person name="Brambilla E."/>
            <person name="Goker M."/>
            <person name="Bristow J."/>
            <person name="Eisen J.A."/>
            <person name="Markowitz V."/>
            <person name="Hugenholtz P."/>
            <person name="Kyrpides N.C."/>
            <person name="Klenk H.P."/>
        </authorList>
    </citation>
    <scope>NUCLEOTIDE SEQUENCE [LARGE SCALE GENOMIC DNA]</scope>
    <source>
        <strain evidence="9">DSM 11486 / M11TL</strain>
    </source>
</reference>
<dbReference type="STRING" id="633148.Tagg_1044"/>
<dbReference type="EMBL" id="CP001939">
    <property type="protein sequence ID" value="ADG91313.1"/>
    <property type="molecule type" value="Genomic_DNA"/>
</dbReference>
<dbReference type="KEGG" id="tag:Tagg_1044"/>
<dbReference type="GeneID" id="9166073"/>
<dbReference type="GO" id="GO:0006281">
    <property type="term" value="P:DNA repair"/>
    <property type="evidence" value="ECO:0007669"/>
    <property type="project" value="UniProtKB-UniRule"/>
</dbReference>
<keyword evidence="9" id="KW-1185">Reference proteome</keyword>
<keyword evidence="5 7" id="KW-0255">Endonuclease</keyword>
<dbReference type="GO" id="GO:0005737">
    <property type="term" value="C:cytoplasm"/>
    <property type="evidence" value="ECO:0007669"/>
    <property type="project" value="UniProtKB-SubCell"/>
</dbReference>
<protein>
    <recommendedName>
        <fullName evidence="7">Endonuclease V</fullName>
        <ecNumber evidence="7">3.1.21.7</ecNumber>
    </recommendedName>
    <alternativeName>
        <fullName evidence="7">Deoxyinosine 3'endonuclease</fullName>
    </alternativeName>
    <alternativeName>
        <fullName evidence="7">Deoxyribonuclease V</fullName>
        <shortName evidence="7">DNase V</shortName>
    </alternativeName>
</protein>
<evidence type="ECO:0000256" key="3">
    <source>
        <dbReference type="ARBA" id="ARBA00022490"/>
    </source>
</evidence>
<accession>D5U2G3</accession>
<dbReference type="HOGENOM" id="CLU_047631_1_1_2"/>
<evidence type="ECO:0000256" key="4">
    <source>
        <dbReference type="ARBA" id="ARBA00022722"/>
    </source>
</evidence>
<keyword evidence="4 7" id="KW-0540">Nuclease</keyword>
<keyword evidence="6 7" id="KW-0378">Hydrolase</keyword>
<feature type="binding site" evidence="7">
    <location>
        <position position="89"/>
    </location>
    <ligand>
        <name>Mg(2+)</name>
        <dbReference type="ChEBI" id="CHEBI:18420"/>
    </ligand>
</feature>
<reference evidence="9" key="2">
    <citation type="journal article" date="2010" name="Stand. Genomic Sci.">
        <title>Complete genome sequence of Thermosphaera aggregans type strain (M11TLT).</title>
        <authorList>
            <person name="Spring S."/>
            <person name="Rachel R."/>
            <person name="Lapidus A."/>
            <person name="Davenport K."/>
            <person name="Tice H."/>
            <person name="Copeland A."/>
            <person name="Cheng J.-F."/>
            <person name="Lucas S."/>
            <person name="Chen F."/>
            <person name="Nolan M."/>
            <person name="Bruce D."/>
            <person name="Goodwin L."/>
            <person name="Pitluck S."/>
            <person name="Ivanova N."/>
            <person name="Mavromatis K."/>
            <person name="Ovchinnikova G."/>
            <person name="Pati A."/>
            <person name="Chen A."/>
            <person name="Palaniappan K."/>
            <person name="Land M."/>
            <person name="Hauser L."/>
            <person name="Chang Y.-J."/>
            <person name="Jeffries C.C."/>
            <person name="Brettin T."/>
            <person name="Detter J.C."/>
            <person name="Tapia R."/>
            <person name="Han C."/>
            <person name="Heimerl T."/>
            <person name="Weikl F."/>
            <person name="Brambilla E."/>
            <person name="Goker M."/>
            <person name="Bristow J."/>
            <person name="Eisen J.A."/>
            <person name="Markowitz V."/>
            <person name="Hugenholtz P."/>
            <person name="Kyrpides N.C."/>
            <person name="Klenk H.-P."/>
        </authorList>
    </citation>
    <scope>NUCLEOTIDE SEQUENCE [LARGE SCALE GENOMIC DNA]</scope>
    <source>
        <strain evidence="9">DSM 11486 / M11TL</strain>
    </source>
</reference>
<keyword evidence="7" id="KW-0479">Metal-binding</keyword>
<evidence type="ECO:0000256" key="1">
    <source>
        <dbReference type="ARBA" id="ARBA00001835"/>
    </source>
</evidence>
<dbReference type="PANTHER" id="PTHR28511:SF1">
    <property type="entry name" value="ENDONUCLEASE V"/>
    <property type="match status" value="1"/>
</dbReference>
<keyword evidence="7" id="KW-0227">DNA damage</keyword>
<feature type="binding site" evidence="7">
    <location>
        <position position="23"/>
    </location>
    <ligand>
        <name>Mg(2+)</name>
        <dbReference type="ChEBI" id="CHEBI:18420"/>
    </ligand>
</feature>
<dbReference type="PANTHER" id="PTHR28511">
    <property type="entry name" value="ENDONUCLEASE V"/>
    <property type="match status" value="1"/>
</dbReference>
<evidence type="ECO:0000256" key="6">
    <source>
        <dbReference type="ARBA" id="ARBA00022801"/>
    </source>
</evidence>
<comment type="subcellular location">
    <subcellularLocation>
        <location evidence="2 7">Cytoplasm</location>
    </subcellularLocation>
</comment>
<dbReference type="Pfam" id="PF04493">
    <property type="entry name" value="Endonuclease_5"/>
    <property type="match status" value="1"/>
</dbReference>
<evidence type="ECO:0000313" key="9">
    <source>
        <dbReference type="Proteomes" id="UP000002376"/>
    </source>
</evidence>
<reference key="3">
    <citation type="submission" date="2010-02" db="EMBL/GenBank/DDBJ databases">
        <title>Complete genome sequence of Thermosphaera aggregans type strain (M11TL).</title>
        <authorList>
            <consortium name="US DOE Joint Genome Institute (JGI-PGF)"/>
            <person name="Spring S."/>
            <person name="Lapidus A."/>
            <person name="Munk C."/>
            <person name="Schroeder M."/>
            <person name="Glavina Del Rio T."/>
            <person name="Tice H."/>
            <person name="Copeland A."/>
            <person name="Cheng J.-F."/>
            <person name="Lucas S."/>
            <person name="Chen F."/>
            <person name="Nolan M."/>
            <person name="Bruce D."/>
            <person name="Goodwin L."/>
            <person name="Pitluck S."/>
            <person name="Ivanova N."/>
            <person name="Mavromatis K."/>
            <person name="Ovchinnikova G."/>
            <person name="Pati A."/>
            <person name="Chen A."/>
            <person name="Palaniappan K."/>
            <person name="Land M."/>
            <person name="Hauser L."/>
            <person name="Chang Y.-J."/>
            <person name="Jeffries C.C."/>
            <person name="Brettin T."/>
            <person name="Detter J.C."/>
            <person name="Tapia R."/>
            <person name="Han C."/>
            <person name="Chain P."/>
            <person name="Heimerl T."/>
            <person name="Weik F."/>
            <person name="Goker M."/>
            <person name="Rachel R."/>
            <person name="Bristow J."/>
            <person name="Eisen J.A."/>
            <person name="Markowitz V."/>
            <person name="Hugenholtz P."/>
            <person name="Kyrpides N.C."/>
            <person name="Klenk H.-P."/>
        </authorList>
    </citation>
    <scope>NUCLEOTIDE SEQUENCE</scope>
    <source>
        <strain>DSM 11486</strain>
    </source>
</reference>
<dbReference type="AlphaFoldDB" id="D5U2G3"/>
<proteinExistence type="inferred from homology"/>
<comment type="similarity">
    <text evidence="7">Belongs to the endonuclease V family.</text>
</comment>
<sequence length="195" mass="21583">MLRQVAEFPRLDLSKVRFAAGFDSSFINNVQIAVAVVYDVATDAVVDEKVTRREALIPYIPGLLAFRELPGYLKTLSHLNVKPDVLLVDGHGLTHPRAFGIATHLGLVTKTPSIGVAKKPLHGVVDEEGYIIAHGQRLGKVLHHGKRRLYVSIGYGLSLESAVEIVEKLLRGETHLPIPLHYADKLSRKYKKENP</sequence>
<dbReference type="EC" id="3.1.21.7" evidence="7"/>
<comment type="catalytic activity">
    <reaction evidence="1 7">
        <text>Endonucleolytic cleavage at apurinic or apyrimidinic sites to products with a 5'-phosphate.</text>
        <dbReference type="EC" id="3.1.21.7"/>
    </reaction>
</comment>
<dbReference type="GO" id="GO:0016891">
    <property type="term" value="F:RNA endonuclease activity producing 5'-phosphomonoesters, hydrolytic mechanism"/>
    <property type="evidence" value="ECO:0007669"/>
    <property type="project" value="TreeGrafter"/>
</dbReference>
<evidence type="ECO:0000256" key="7">
    <source>
        <dbReference type="HAMAP-Rule" id="MF_00801"/>
    </source>
</evidence>
<dbReference type="Gene3D" id="3.30.2170.10">
    <property type="entry name" value="archaeoglobus fulgidus dsm 4304 superfamily"/>
    <property type="match status" value="1"/>
</dbReference>
<keyword evidence="7" id="KW-0234">DNA repair</keyword>
<keyword evidence="3 7" id="KW-0963">Cytoplasm</keyword>
<evidence type="ECO:0000256" key="2">
    <source>
        <dbReference type="ARBA" id="ARBA00004496"/>
    </source>
</evidence>
<organism evidence="8 9">
    <name type="scientific">Thermosphaera aggregans (strain DSM 11486 / M11TL)</name>
    <dbReference type="NCBI Taxonomy" id="633148"/>
    <lineage>
        <taxon>Archaea</taxon>
        <taxon>Thermoproteota</taxon>
        <taxon>Thermoprotei</taxon>
        <taxon>Desulfurococcales</taxon>
        <taxon>Desulfurococcaceae</taxon>
        <taxon>Thermosphaera</taxon>
    </lineage>
</organism>
<dbReference type="eggNOG" id="arCOG00929">
    <property type="taxonomic scope" value="Archaea"/>
</dbReference>
<dbReference type="GO" id="GO:0003727">
    <property type="term" value="F:single-stranded RNA binding"/>
    <property type="evidence" value="ECO:0007669"/>
    <property type="project" value="TreeGrafter"/>
</dbReference>
<evidence type="ECO:0000313" key="8">
    <source>
        <dbReference type="EMBL" id="ADG91313.1"/>
    </source>
</evidence>
<name>D5U2G3_THEAM</name>
<evidence type="ECO:0000256" key="5">
    <source>
        <dbReference type="ARBA" id="ARBA00022759"/>
    </source>
</evidence>